<sequence>MDRTWMYKARRNDAYFCGELDKFIQAVENHARNEKTHMIPCLCKTCKNVEVFSDITTIRLHVLVGGFVKNYIIWTYHGEKALPPTENTPDEIVEDAKYDRLFDTYDDFFVHVVNDDGDGVGEGPIDGGSDNGSDDELDDGNFLSQLLRHTKAELLVGTTKGFANFKTVKKSVEENIYE</sequence>
<feature type="domain" description="Transposase-associated" evidence="1">
    <location>
        <begin position="3"/>
        <end position="79"/>
    </location>
</feature>
<evidence type="ECO:0000313" key="3">
    <source>
        <dbReference type="Proteomes" id="UP000275267"/>
    </source>
</evidence>
<gene>
    <name evidence="2" type="ORF">C2845_PM09G13660</name>
</gene>
<accession>A0A3L6S1E5</accession>
<dbReference type="STRING" id="4540.A0A3L6S1E5"/>
<dbReference type="AlphaFoldDB" id="A0A3L6S1E5"/>
<reference evidence="3" key="1">
    <citation type="journal article" date="2019" name="Nat. Commun.">
        <title>The genome of broomcorn millet.</title>
        <authorList>
            <person name="Zou C."/>
            <person name="Miki D."/>
            <person name="Li D."/>
            <person name="Tang Q."/>
            <person name="Xiao L."/>
            <person name="Rajput S."/>
            <person name="Deng P."/>
            <person name="Jia W."/>
            <person name="Huang R."/>
            <person name="Zhang M."/>
            <person name="Sun Y."/>
            <person name="Hu J."/>
            <person name="Fu X."/>
            <person name="Schnable P.S."/>
            <person name="Li F."/>
            <person name="Zhang H."/>
            <person name="Feng B."/>
            <person name="Zhu X."/>
            <person name="Liu R."/>
            <person name="Schnable J.C."/>
            <person name="Zhu J.-K."/>
            <person name="Zhang H."/>
        </authorList>
    </citation>
    <scope>NUCLEOTIDE SEQUENCE [LARGE SCALE GENOMIC DNA]</scope>
</reference>
<dbReference type="Pfam" id="PF13963">
    <property type="entry name" value="Transpos_assoc"/>
    <property type="match status" value="1"/>
</dbReference>
<proteinExistence type="predicted"/>
<name>A0A3L6S1E5_PANMI</name>
<dbReference type="OrthoDB" id="1299068at2759"/>
<keyword evidence="3" id="KW-1185">Reference proteome</keyword>
<evidence type="ECO:0000313" key="2">
    <source>
        <dbReference type="EMBL" id="RLN12218.1"/>
    </source>
</evidence>
<comment type="caution">
    <text evidence="2">The sequence shown here is derived from an EMBL/GenBank/DDBJ whole genome shotgun (WGS) entry which is preliminary data.</text>
</comment>
<dbReference type="InterPro" id="IPR029480">
    <property type="entry name" value="Transpos_assoc"/>
</dbReference>
<protein>
    <recommendedName>
        <fullName evidence="1">Transposase-associated domain-containing protein</fullName>
    </recommendedName>
</protein>
<organism evidence="2 3">
    <name type="scientific">Panicum miliaceum</name>
    <name type="common">Proso millet</name>
    <name type="synonym">Broomcorn millet</name>
    <dbReference type="NCBI Taxonomy" id="4540"/>
    <lineage>
        <taxon>Eukaryota</taxon>
        <taxon>Viridiplantae</taxon>
        <taxon>Streptophyta</taxon>
        <taxon>Embryophyta</taxon>
        <taxon>Tracheophyta</taxon>
        <taxon>Spermatophyta</taxon>
        <taxon>Magnoliopsida</taxon>
        <taxon>Liliopsida</taxon>
        <taxon>Poales</taxon>
        <taxon>Poaceae</taxon>
        <taxon>PACMAD clade</taxon>
        <taxon>Panicoideae</taxon>
        <taxon>Panicodae</taxon>
        <taxon>Paniceae</taxon>
        <taxon>Panicinae</taxon>
        <taxon>Panicum</taxon>
        <taxon>Panicum sect. Panicum</taxon>
    </lineage>
</organism>
<evidence type="ECO:0000259" key="1">
    <source>
        <dbReference type="Pfam" id="PF13963"/>
    </source>
</evidence>
<dbReference type="EMBL" id="PQIB02000006">
    <property type="protein sequence ID" value="RLN12218.1"/>
    <property type="molecule type" value="Genomic_DNA"/>
</dbReference>
<dbReference type="Proteomes" id="UP000275267">
    <property type="component" value="Unassembled WGS sequence"/>
</dbReference>